<gene>
    <name evidence="2" type="ORF">CS053_09735</name>
</gene>
<organism evidence="2 3">
    <name type="scientific">Rhodanobacter glycinis</name>
    <dbReference type="NCBI Taxonomy" id="582702"/>
    <lineage>
        <taxon>Bacteria</taxon>
        <taxon>Pseudomonadati</taxon>
        <taxon>Pseudomonadota</taxon>
        <taxon>Gammaproteobacteria</taxon>
        <taxon>Lysobacterales</taxon>
        <taxon>Rhodanobacteraceae</taxon>
        <taxon>Rhodanobacter</taxon>
    </lineage>
</organism>
<proteinExistence type="predicted"/>
<dbReference type="AlphaFoldDB" id="A0A5B9DYT9"/>
<dbReference type="RefSeq" id="WP_147627283.1">
    <property type="nucleotide sequence ID" value="NZ_CP042807.1"/>
</dbReference>
<accession>A0A5B9DYT9</accession>
<name>A0A5B9DYT9_9GAMM</name>
<sequence>MLKHLTFVLLSSVTTLAFAQDAGWFHIATSSDGNDDYSVKMHSGELTQNKDGQIIEVIVGQVSHKRAQTVEVVKWYVATTDCAQGYGDLVILDIDGNYEGKNAFAQGGKNIASGIASIICKAAKSNGQKSVGGNA</sequence>
<protein>
    <submittedName>
        <fullName evidence="2">Uncharacterized protein</fullName>
    </submittedName>
</protein>
<dbReference type="EMBL" id="CP042807">
    <property type="protein sequence ID" value="QEE24749.1"/>
    <property type="molecule type" value="Genomic_DNA"/>
</dbReference>
<feature type="chain" id="PRO_5023087654" evidence="1">
    <location>
        <begin position="20"/>
        <end position="135"/>
    </location>
</feature>
<dbReference type="KEGG" id="rgl:CS053_09735"/>
<evidence type="ECO:0000256" key="1">
    <source>
        <dbReference type="SAM" id="SignalP"/>
    </source>
</evidence>
<feature type="signal peptide" evidence="1">
    <location>
        <begin position="1"/>
        <end position="19"/>
    </location>
</feature>
<evidence type="ECO:0000313" key="3">
    <source>
        <dbReference type="Proteomes" id="UP000321807"/>
    </source>
</evidence>
<keyword evidence="1" id="KW-0732">Signal</keyword>
<dbReference type="Proteomes" id="UP000321807">
    <property type="component" value="Chromosome"/>
</dbReference>
<evidence type="ECO:0000313" key="2">
    <source>
        <dbReference type="EMBL" id="QEE24749.1"/>
    </source>
</evidence>
<reference evidence="2 3" key="1">
    <citation type="submission" date="2019-08" db="EMBL/GenBank/DDBJ databases">
        <title>Complete genome sequence of Rhodanobacter glycinis strain T01E-68 isolated from tomato root.</title>
        <authorList>
            <person name="Weon H.-Y."/>
            <person name="Lee S.A."/>
        </authorList>
    </citation>
    <scope>NUCLEOTIDE SEQUENCE [LARGE SCALE GENOMIC DNA]</scope>
    <source>
        <strain evidence="2 3">T01E-68</strain>
    </source>
</reference>